<accession>A0A644X8K6</accession>
<dbReference type="Pfam" id="PF14384">
    <property type="entry name" value="BrnA_antitoxin"/>
    <property type="match status" value="1"/>
</dbReference>
<evidence type="ECO:0008006" key="3">
    <source>
        <dbReference type="Google" id="ProtNLM"/>
    </source>
</evidence>
<dbReference type="EMBL" id="VSSQ01001983">
    <property type="protein sequence ID" value="MPM12516.1"/>
    <property type="molecule type" value="Genomic_DNA"/>
</dbReference>
<organism evidence="2">
    <name type="scientific">bioreactor metagenome</name>
    <dbReference type="NCBI Taxonomy" id="1076179"/>
    <lineage>
        <taxon>unclassified sequences</taxon>
        <taxon>metagenomes</taxon>
        <taxon>ecological metagenomes</taxon>
    </lineage>
</organism>
<evidence type="ECO:0000313" key="2">
    <source>
        <dbReference type="EMBL" id="MPM12516.1"/>
    </source>
</evidence>
<gene>
    <name evidence="2" type="ORF">SDC9_58869</name>
</gene>
<evidence type="ECO:0000256" key="1">
    <source>
        <dbReference type="SAM" id="MobiDB-lite"/>
    </source>
</evidence>
<reference evidence="2" key="1">
    <citation type="submission" date="2019-08" db="EMBL/GenBank/DDBJ databases">
        <authorList>
            <person name="Kucharzyk K."/>
            <person name="Murdoch R.W."/>
            <person name="Higgins S."/>
            <person name="Loffler F."/>
        </authorList>
    </citation>
    <scope>NUCLEOTIDE SEQUENCE</scope>
</reference>
<sequence>MKTNDAESSEIDFSDIAEMTDEQLAQLQPSHLRNPANYRPVKKKISIYVDADVLEHFKSKGKGYQTTINRVLRQSMLREAEPHYGTHKPGTTDDKP</sequence>
<dbReference type="AlphaFoldDB" id="A0A644X8K6"/>
<proteinExistence type="predicted"/>
<name>A0A644X8K6_9ZZZZ</name>
<protein>
    <recommendedName>
        <fullName evidence="3">BrnA antitoxin of type II toxin-antitoxin system</fullName>
    </recommendedName>
</protein>
<dbReference type="InterPro" id="IPR025528">
    <property type="entry name" value="BrnA_antitoxin"/>
</dbReference>
<feature type="region of interest" description="Disordered" evidence="1">
    <location>
        <begin position="77"/>
        <end position="96"/>
    </location>
</feature>
<comment type="caution">
    <text evidence="2">The sequence shown here is derived from an EMBL/GenBank/DDBJ whole genome shotgun (WGS) entry which is preliminary data.</text>
</comment>